<keyword evidence="1" id="KW-0175">Coiled coil</keyword>
<evidence type="ECO:0000313" key="3">
    <source>
        <dbReference type="Proteomes" id="UP000194873"/>
    </source>
</evidence>
<dbReference type="Proteomes" id="UP000194873">
    <property type="component" value="Unassembled WGS sequence"/>
</dbReference>
<comment type="caution">
    <text evidence="2">The sequence shown here is derived from an EMBL/GenBank/DDBJ whole genome shotgun (WGS) entry which is preliminary data.</text>
</comment>
<keyword evidence="3" id="KW-1185">Reference proteome</keyword>
<feature type="coiled-coil region" evidence="1">
    <location>
        <begin position="55"/>
        <end position="89"/>
    </location>
</feature>
<dbReference type="EMBL" id="MTSE01000006">
    <property type="protein sequence ID" value="OUJ73568.1"/>
    <property type="molecule type" value="Genomic_DNA"/>
</dbReference>
<protein>
    <submittedName>
        <fullName evidence="2">Uncharacterized protein</fullName>
    </submittedName>
</protein>
<proteinExistence type="predicted"/>
<evidence type="ECO:0000256" key="1">
    <source>
        <dbReference type="SAM" id="Coils"/>
    </source>
</evidence>
<name>A0A243WD48_9BACT</name>
<dbReference type="Pfam" id="PF18977">
    <property type="entry name" value="DUF5713"/>
    <property type="match status" value="1"/>
</dbReference>
<accession>A0A243WD48</accession>
<reference evidence="2 3" key="1">
    <citation type="submission" date="2017-01" db="EMBL/GenBank/DDBJ databases">
        <title>A new Hymenobacter.</title>
        <authorList>
            <person name="Liang Y."/>
            <person name="Feng F."/>
        </authorList>
    </citation>
    <scope>NUCLEOTIDE SEQUENCE [LARGE SCALE GENOMIC DNA]</scope>
    <source>
        <strain evidence="2">MIMBbqt21</strain>
    </source>
</reference>
<evidence type="ECO:0000313" key="2">
    <source>
        <dbReference type="EMBL" id="OUJ73568.1"/>
    </source>
</evidence>
<dbReference type="OrthoDB" id="8795357at2"/>
<dbReference type="InterPro" id="IPR043767">
    <property type="entry name" value="DUF5713"/>
</dbReference>
<sequence length="117" mass="13556">MAKKQADLQNEAVRKYSFLKEMYEDSYFPPKLVDKGKKILAELCLQIEREQPKTLEELYKLTHSATDDFNELQEEFLEADSEIETAARDCIGSDFDFIATAYGFEADGEELIATREW</sequence>
<gene>
    <name evidence="2" type="ORF">BXP70_14040</name>
</gene>
<dbReference type="AlphaFoldDB" id="A0A243WD48"/>
<dbReference type="RefSeq" id="WP_086594757.1">
    <property type="nucleotide sequence ID" value="NZ_MTSE01000006.1"/>
</dbReference>
<organism evidence="2 3">
    <name type="scientific">Hymenobacter crusticola</name>
    <dbReference type="NCBI Taxonomy" id="1770526"/>
    <lineage>
        <taxon>Bacteria</taxon>
        <taxon>Pseudomonadati</taxon>
        <taxon>Bacteroidota</taxon>
        <taxon>Cytophagia</taxon>
        <taxon>Cytophagales</taxon>
        <taxon>Hymenobacteraceae</taxon>
        <taxon>Hymenobacter</taxon>
    </lineage>
</organism>